<dbReference type="GO" id="GO:0006260">
    <property type="term" value="P:DNA replication"/>
    <property type="evidence" value="ECO:0007669"/>
    <property type="project" value="UniProtKB-KW"/>
</dbReference>
<evidence type="ECO:0000256" key="10">
    <source>
        <dbReference type="ARBA" id="ARBA00022932"/>
    </source>
</evidence>
<feature type="domain" description="Polymerase/histidinol phosphatase N-terminal" evidence="14">
    <location>
        <begin position="5"/>
        <end position="76"/>
    </location>
</feature>
<comment type="subcellular location">
    <subcellularLocation>
        <location evidence="1 13">Cytoplasm</location>
    </subcellularLocation>
</comment>
<organism evidence="15 16">
    <name type="scientific">Brucella rhizosphaerae</name>
    <dbReference type="NCBI Taxonomy" id="571254"/>
    <lineage>
        <taxon>Bacteria</taxon>
        <taxon>Pseudomonadati</taxon>
        <taxon>Pseudomonadota</taxon>
        <taxon>Alphaproteobacteria</taxon>
        <taxon>Hyphomicrobiales</taxon>
        <taxon>Brucellaceae</taxon>
        <taxon>Brucella/Ochrobactrum group</taxon>
        <taxon>Brucella</taxon>
    </lineage>
</organism>
<evidence type="ECO:0000256" key="7">
    <source>
        <dbReference type="ARBA" id="ARBA00022695"/>
    </source>
</evidence>
<dbReference type="CDD" id="cd07434">
    <property type="entry name" value="PHP_PolIIIA_DnaE2"/>
    <property type="match status" value="1"/>
</dbReference>
<evidence type="ECO:0000313" key="15">
    <source>
        <dbReference type="EMBL" id="OYR09685.1"/>
    </source>
</evidence>
<dbReference type="Pfam" id="PF07733">
    <property type="entry name" value="DNA_pol3_alpha"/>
    <property type="match status" value="1"/>
</dbReference>
<dbReference type="RefSeq" id="WP_094578682.1">
    <property type="nucleotide sequence ID" value="NZ_JBHEEL010000003.1"/>
</dbReference>
<dbReference type="PANTHER" id="PTHR32294">
    <property type="entry name" value="DNA POLYMERASE III SUBUNIT ALPHA"/>
    <property type="match status" value="1"/>
</dbReference>
<dbReference type="InterPro" id="IPR029460">
    <property type="entry name" value="DNAPol_HHH"/>
</dbReference>
<sequence>MTRYYEMAAASNFSFLSGASHPQELVERAYTLGLSGMGIADRNTLAGIVRAHATWKSFRDTCSFRLFIGCRLTFIDGTPEMVVYPRDRAAYGQLCRLLTEGKTRAAIKGECHLVWADLQFRARQFQIAVFPPENPGPEFSTQLASIAIAAPGCLWLALAMPHQGQDGRRAEQISRIAAEAGVPLLATNDVLYHHPDRRALQDVLTATRHHSTVFAAGRLLEKNAERHLKPAHEMARLFRNYPQAIDTTADFIAPITFTLDELSYDYPDEPVPPGKTPQQHLHDLTWQGAARHYGADTIPEKVKGLINKELALIEQLDYAAYFLTVNDIVQYARSKKILCQGRGSAANSVVCFCLGVTGVDPTEVDLLFERFISAERKEPPDIDVDFEHERREEVMQYVYRRYSTDRAAIVATVISYRSRSAIRDVGKALGLTEDVTGALANTVWGISGGGIDKQHIRQAGLDPDNPIIRRAVELALELIGFPRHLSQHVGGFVLTRDRLDETVPIGPAAMDKRSFIEWDKDDIDEVGLMKVDVLSLGMLTCIRKAFDLIHTHKPEQYGGRKLELATLPRDDKAVYDMLCNGDSLGVFQVESRAQMNMLPRLRPRTFYDLVIEVAIVRPGPIQGDMVHPYLRRRNGLEPVIYPSPSPEHGEPNELRNILEKTKGVPLFQEQAMRIAIEAAKFTPDEANQLRRAMATFRKMGTIHTMQEKMIDGMVNRGYDRTFSENCFNQIKGFGEYGFPESHAASFAHLVYISAWLKCHHPEVFAAALLNSQPMGFYAPAQIVRDAREHGVTVLPVDVNLSQWDNILEEAPYKGLALRLGFCQIDGFSKESAKLLTAGQHEPYRTIEDMHRRLRLDRRAFTLLADADAFGSLNIDRRAALWAVRRLPNDETLPLFQAAASSELAEEPRTNLPAMAASEHVIADYETTRLSLKGHPLQYLREGLAATGVSTCRAVQEGGNDHRMKVAGIVTVRQRPGSAKGVVFLTIEDETGIANIVVWPKIMKAFRREVMGARLIHIEGRVQRSPEGVVHLVATKLEDRSGALIDLSGREPQRLVAPSQTAHHPRNVRIMPKSRDFH</sequence>
<dbReference type="OrthoDB" id="9803237at2"/>
<dbReference type="Pfam" id="PF17657">
    <property type="entry name" value="DNA_pol3_finger"/>
    <property type="match status" value="1"/>
</dbReference>
<comment type="catalytic activity">
    <reaction evidence="12 13">
        <text>DNA(n) + a 2'-deoxyribonucleoside 5'-triphosphate = DNA(n+1) + diphosphate</text>
        <dbReference type="Rhea" id="RHEA:22508"/>
        <dbReference type="Rhea" id="RHEA-COMP:17339"/>
        <dbReference type="Rhea" id="RHEA-COMP:17340"/>
        <dbReference type="ChEBI" id="CHEBI:33019"/>
        <dbReference type="ChEBI" id="CHEBI:61560"/>
        <dbReference type="ChEBI" id="CHEBI:173112"/>
        <dbReference type="EC" id="2.7.7.7"/>
    </reaction>
</comment>
<evidence type="ECO:0000256" key="5">
    <source>
        <dbReference type="ARBA" id="ARBA00022490"/>
    </source>
</evidence>
<keyword evidence="11 13" id="KW-0234">DNA repair</keyword>
<dbReference type="GO" id="GO:0008408">
    <property type="term" value="F:3'-5' exonuclease activity"/>
    <property type="evidence" value="ECO:0007669"/>
    <property type="project" value="InterPro"/>
</dbReference>
<dbReference type="EMBL" id="NNRK01000034">
    <property type="protein sequence ID" value="OYR09685.1"/>
    <property type="molecule type" value="Genomic_DNA"/>
</dbReference>
<dbReference type="Pfam" id="PF01336">
    <property type="entry name" value="tRNA_anti-codon"/>
    <property type="match status" value="1"/>
</dbReference>
<keyword evidence="10 13" id="KW-0239">DNA-directed DNA polymerase</keyword>
<dbReference type="CDD" id="cd04485">
    <property type="entry name" value="DnaE_OBF"/>
    <property type="match status" value="1"/>
</dbReference>
<dbReference type="EC" id="2.7.7.7" evidence="3 13"/>
<keyword evidence="6 13" id="KW-0808">Transferase</keyword>
<accession>A0A256F4A7</accession>
<dbReference type="InterPro" id="IPR016195">
    <property type="entry name" value="Pol/histidinol_Pase-like"/>
</dbReference>
<protein>
    <recommendedName>
        <fullName evidence="4 13">Error-prone DNA polymerase</fullName>
        <ecNumber evidence="3 13">2.7.7.7</ecNumber>
    </recommendedName>
</protein>
<dbReference type="Proteomes" id="UP000216345">
    <property type="component" value="Unassembled WGS sequence"/>
</dbReference>
<dbReference type="NCBIfam" id="NF004225">
    <property type="entry name" value="PRK05672.1"/>
    <property type="match status" value="1"/>
</dbReference>
<evidence type="ECO:0000256" key="12">
    <source>
        <dbReference type="ARBA" id="ARBA00049244"/>
    </source>
</evidence>
<dbReference type="GO" id="GO:0003676">
    <property type="term" value="F:nucleic acid binding"/>
    <property type="evidence" value="ECO:0007669"/>
    <property type="project" value="InterPro"/>
</dbReference>
<comment type="function">
    <text evidence="13">DNA polymerase involved in damage-induced mutagenesis and translesion synthesis (TLS). It is not the major replicative DNA polymerase.</text>
</comment>
<evidence type="ECO:0000256" key="6">
    <source>
        <dbReference type="ARBA" id="ARBA00022679"/>
    </source>
</evidence>
<dbReference type="InterPro" id="IPR011708">
    <property type="entry name" value="DNA_pol3_alpha_NTPase_dom"/>
</dbReference>
<dbReference type="NCBIfam" id="TIGR00594">
    <property type="entry name" value="polc"/>
    <property type="match status" value="1"/>
</dbReference>
<keyword evidence="9 13" id="KW-0227">DNA damage</keyword>
<reference evidence="15 16" key="1">
    <citation type="submission" date="2017-07" db="EMBL/GenBank/DDBJ databases">
        <title>Phylogenetic study on the rhizospheric bacterium Ochrobactrum sp. A44.</title>
        <authorList>
            <person name="Krzyzanowska D.M."/>
            <person name="Ossowicki A."/>
            <person name="Rajewska M."/>
            <person name="Maciag T."/>
            <person name="Kaczynski Z."/>
            <person name="Czerwicka M."/>
            <person name="Jafra S."/>
        </authorList>
    </citation>
    <scope>NUCLEOTIDE SEQUENCE [LARGE SCALE GENOMIC DNA]</scope>
    <source>
        <strain evidence="15 16">PR17</strain>
    </source>
</reference>
<dbReference type="Gene3D" id="2.40.50.140">
    <property type="entry name" value="Nucleic acid-binding proteins"/>
    <property type="match status" value="1"/>
</dbReference>
<evidence type="ECO:0000256" key="9">
    <source>
        <dbReference type="ARBA" id="ARBA00022763"/>
    </source>
</evidence>
<dbReference type="GO" id="GO:0005737">
    <property type="term" value="C:cytoplasm"/>
    <property type="evidence" value="ECO:0007669"/>
    <property type="project" value="UniProtKB-SubCell"/>
</dbReference>
<dbReference type="InterPro" id="IPR023073">
    <property type="entry name" value="DnaE2"/>
</dbReference>
<keyword evidence="8 13" id="KW-0235">DNA replication</keyword>
<evidence type="ECO:0000256" key="1">
    <source>
        <dbReference type="ARBA" id="ARBA00004496"/>
    </source>
</evidence>
<dbReference type="GO" id="GO:0003887">
    <property type="term" value="F:DNA-directed DNA polymerase activity"/>
    <property type="evidence" value="ECO:0007669"/>
    <property type="project" value="UniProtKB-UniRule"/>
</dbReference>
<evidence type="ECO:0000259" key="14">
    <source>
        <dbReference type="SMART" id="SM00481"/>
    </source>
</evidence>
<dbReference type="GO" id="GO:0006281">
    <property type="term" value="P:DNA repair"/>
    <property type="evidence" value="ECO:0007669"/>
    <property type="project" value="UniProtKB-UniRule"/>
</dbReference>
<dbReference type="SUPFAM" id="SSF89550">
    <property type="entry name" value="PHP domain-like"/>
    <property type="match status" value="1"/>
</dbReference>
<dbReference type="InterPro" id="IPR004013">
    <property type="entry name" value="PHP_dom"/>
</dbReference>
<evidence type="ECO:0000256" key="13">
    <source>
        <dbReference type="HAMAP-Rule" id="MF_01902"/>
    </source>
</evidence>
<evidence type="ECO:0000256" key="8">
    <source>
        <dbReference type="ARBA" id="ARBA00022705"/>
    </source>
</evidence>
<evidence type="ECO:0000256" key="3">
    <source>
        <dbReference type="ARBA" id="ARBA00012417"/>
    </source>
</evidence>
<keyword evidence="5 13" id="KW-0963">Cytoplasm</keyword>
<dbReference type="InterPro" id="IPR003141">
    <property type="entry name" value="Pol/His_phosphatase_N"/>
</dbReference>
<evidence type="ECO:0000256" key="4">
    <source>
        <dbReference type="ARBA" id="ARBA00017273"/>
    </source>
</evidence>
<dbReference type="AlphaFoldDB" id="A0A256F4A7"/>
<evidence type="ECO:0000313" key="16">
    <source>
        <dbReference type="Proteomes" id="UP000216345"/>
    </source>
</evidence>
<dbReference type="Pfam" id="PF14579">
    <property type="entry name" value="HHH_6"/>
    <property type="match status" value="1"/>
</dbReference>
<keyword evidence="7 13" id="KW-0548">Nucleotidyltransferase</keyword>
<evidence type="ECO:0000256" key="2">
    <source>
        <dbReference type="ARBA" id="ARBA00007391"/>
    </source>
</evidence>
<evidence type="ECO:0000256" key="11">
    <source>
        <dbReference type="ARBA" id="ARBA00023204"/>
    </source>
</evidence>
<dbReference type="InterPro" id="IPR040982">
    <property type="entry name" value="DNA_pol3_finger"/>
</dbReference>
<dbReference type="SMART" id="SM00481">
    <property type="entry name" value="POLIIIAc"/>
    <property type="match status" value="1"/>
</dbReference>
<comment type="caution">
    <text evidence="15">The sequence shown here is derived from an EMBL/GenBank/DDBJ whole genome shotgun (WGS) entry which is preliminary data.</text>
</comment>
<name>A0A256F4A7_9HYPH</name>
<dbReference type="InterPro" id="IPR004805">
    <property type="entry name" value="DnaE2/DnaE/PolC"/>
</dbReference>
<dbReference type="Gene3D" id="1.10.150.870">
    <property type="match status" value="1"/>
</dbReference>
<dbReference type="PANTHER" id="PTHR32294:SF4">
    <property type="entry name" value="ERROR-PRONE DNA POLYMERASE"/>
    <property type="match status" value="1"/>
</dbReference>
<proteinExistence type="inferred from homology"/>
<dbReference type="Gene3D" id="3.20.20.140">
    <property type="entry name" value="Metal-dependent hydrolases"/>
    <property type="match status" value="1"/>
</dbReference>
<dbReference type="InterPro" id="IPR004365">
    <property type="entry name" value="NA-bd_OB_tRNA"/>
</dbReference>
<gene>
    <name evidence="13" type="primary">dnaE2</name>
    <name evidence="15" type="ORF">CEV32_2116</name>
</gene>
<keyword evidence="16" id="KW-1185">Reference proteome</keyword>
<comment type="similarity">
    <text evidence="2 13">Belongs to the DNA polymerase type-C family. DnaE2 subfamily.</text>
</comment>
<dbReference type="Pfam" id="PF02811">
    <property type="entry name" value="PHP"/>
    <property type="match status" value="1"/>
</dbReference>
<dbReference type="HAMAP" id="MF_01902">
    <property type="entry name" value="DNApol_error_prone"/>
    <property type="match status" value="1"/>
</dbReference>
<dbReference type="InterPro" id="IPR012340">
    <property type="entry name" value="NA-bd_OB-fold"/>
</dbReference>